<sequence length="158" mass="17726">MKGNRTTKNPTQSDQADSNFRPACYSTSSGTYLIAIMTSLVRITWVNSLRRGTLQACLGDFDLDITDTVQEKRRRWAQFITQDHKPEVATRLLELQTELEALTRQRSLSPASHAGTEANGTSIDEKRPLRPPTNAATLHVPVTIKASKTKWHRQPTPL</sequence>
<dbReference type="VEuPathDB" id="VectorBase:GAUT010423"/>
<feature type="compositionally biased region" description="Basic residues" evidence="1">
    <location>
        <begin position="147"/>
        <end position="158"/>
    </location>
</feature>
<evidence type="ECO:0000256" key="1">
    <source>
        <dbReference type="SAM" id="MobiDB-lite"/>
    </source>
</evidence>
<feature type="region of interest" description="Disordered" evidence="1">
    <location>
        <begin position="104"/>
        <end position="158"/>
    </location>
</feature>
<protein>
    <submittedName>
        <fullName evidence="2">Uncharacterized protein</fullName>
    </submittedName>
</protein>
<accession>A0A1A9UNL1</accession>
<evidence type="ECO:0000313" key="2">
    <source>
        <dbReference type="EnsemblMetazoa" id="GAUT010423-PA"/>
    </source>
</evidence>
<dbReference type="Proteomes" id="UP000078200">
    <property type="component" value="Unassembled WGS sequence"/>
</dbReference>
<name>A0A1A9UNL1_GLOAU</name>
<dbReference type="AlphaFoldDB" id="A0A1A9UNL1"/>
<proteinExistence type="predicted"/>
<feature type="region of interest" description="Disordered" evidence="1">
    <location>
        <begin position="1"/>
        <end position="20"/>
    </location>
</feature>
<evidence type="ECO:0000313" key="3">
    <source>
        <dbReference type="Proteomes" id="UP000078200"/>
    </source>
</evidence>
<organism evidence="2 3">
    <name type="scientific">Glossina austeni</name>
    <name type="common">Savannah tsetse fly</name>
    <dbReference type="NCBI Taxonomy" id="7395"/>
    <lineage>
        <taxon>Eukaryota</taxon>
        <taxon>Metazoa</taxon>
        <taxon>Ecdysozoa</taxon>
        <taxon>Arthropoda</taxon>
        <taxon>Hexapoda</taxon>
        <taxon>Insecta</taxon>
        <taxon>Pterygota</taxon>
        <taxon>Neoptera</taxon>
        <taxon>Endopterygota</taxon>
        <taxon>Diptera</taxon>
        <taxon>Brachycera</taxon>
        <taxon>Muscomorpha</taxon>
        <taxon>Hippoboscoidea</taxon>
        <taxon>Glossinidae</taxon>
        <taxon>Glossina</taxon>
    </lineage>
</organism>
<reference evidence="2" key="1">
    <citation type="submission" date="2020-05" db="UniProtKB">
        <authorList>
            <consortium name="EnsemblMetazoa"/>
        </authorList>
    </citation>
    <scope>IDENTIFICATION</scope>
    <source>
        <strain evidence="2">TTRI</strain>
    </source>
</reference>
<dbReference type="EnsemblMetazoa" id="GAUT010423-RA">
    <property type="protein sequence ID" value="GAUT010423-PA"/>
    <property type="gene ID" value="GAUT010423"/>
</dbReference>
<keyword evidence="3" id="KW-1185">Reference proteome</keyword>
<feature type="compositionally biased region" description="Polar residues" evidence="1">
    <location>
        <begin position="1"/>
        <end position="18"/>
    </location>
</feature>